<proteinExistence type="predicted"/>
<dbReference type="AlphaFoldDB" id="A0A179VD10"/>
<protein>
    <recommendedName>
        <fullName evidence="5">DUF4352 domain-containing protein</fullName>
    </recommendedName>
</protein>
<feature type="compositionally biased region" description="Polar residues" evidence="1">
    <location>
        <begin position="104"/>
        <end position="129"/>
    </location>
</feature>
<evidence type="ECO:0000256" key="1">
    <source>
        <dbReference type="SAM" id="MobiDB-lite"/>
    </source>
</evidence>
<dbReference type="Proteomes" id="UP000186919">
    <property type="component" value="Unassembled WGS sequence"/>
</dbReference>
<feature type="transmembrane region" description="Helical" evidence="2">
    <location>
        <begin position="50"/>
        <end position="72"/>
    </location>
</feature>
<reference evidence="3 4" key="1">
    <citation type="submission" date="2016-01" db="EMBL/GenBank/DDBJ databases">
        <title>Mycobacterium immunogenum strain CD11_6 genome sequencing and assembly.</title>
        <authorList>
            <person name="Kaur G."/>
            <person name="Nair G.R."/>
            <person name="Mayilraj S."/>
        </authorList>
    </citation>
    <scope>NUCLEOTIDE SEQUENCE [LARGE SCALE GENOMIC DNA]</scope>
    <source>
        <strain evidence="3 4">CD11-6</strain>
    </source>
</reference>
<name>A0A179VD10_9MYCO</name>
<evidence type="ECO:0000256" key="2">
    <source>
        <dbReference type="SAM" id="Phobius"/>
    </source>
</evidence>
<sequence>MALTFTLIFIVLGIALILFGAAVLWTNRDESVHETTGEWNGKKLGSTSRAVTIILIGLASIVLGLVLPAVVIPKNSEHATPKSVRDPAQSAAPRGPYPDVPPVVTTSPRDLQTPATTDSPTHSTGSCSQPHGPWKLNSQGWQLIITRAVLAPELGGTLMLDLRFENSSKQGFSVDLDNFIAVSDPDGNQYVADRQSSSTVGYVNPNQFVPAEVYLSRPLDAAAKTLEVRFNVRSTDPFSFEEPMRTLSLCIPAPQ</sequence>
<accession>A0A179VD10</accession>
<gene>
    <name evidence="3" type="ORF">AWB85_07985</name>
</gene>
<keyword evidence="2" id="KW-1133">Transmembrane helix</keyword>
<feature type="region of interest" description="Disordered" evidence="1">
    <location>
        <begin position="77"/>
        <end position="133"/>
    </location>
</feature>
<keyword evidence="2" id="KW-0472">Membrane</keyword>
<organism evidence="3 4">
    <name type="scientific">Mycobacteroides immunogenum</name>
    <dbReference type="NCBI Taxonomy" id="83262"/>
    <lineage>
        <taxon>Bacteria</taxon>
        <taxon>Bacillati</taxon>
        <taxon>Actinomycetota</taxon>
        <taxon>Actinomycetes</taxon>
        <taxon>Mycobacteriales</taxon>
        <taxon>Mycobacteriaceae</taxon>
        <taxon>Mycobacteroides</taxon>
    </lineage>
</organism>
<comment type="caution">
    <text evidence="3">The sequence shown here is derived from an EMBL/GenBank/DDBJ whole genome shotgun (WGS) entry which is preliminary data.</text>
</comment>
<evidence type="ECO:0000313" key="4">
    <source>
        <dbReference type="Proteomes" id="UP000186919"/>
    </source>
</evidence>
<feature type="transmembrane region" description="Helical" evidence="2">
    <location>
        <begin position="6"/>
        <end position="25"/>
    </location>
</feature>
<dbReference type="RefSeq" id="WP_064629910.1">
    <property type="nucleotide sequence ID" value="NZ_LQYE01000012.1"/>
</dbReference>
<keyword evidence="2" id="KW-0812">Transmembrane</keyword>
<evidence type="ECO:0000313" key="3">
    <source>
        <dbReference type="EMBL" id="OAT68901.1"/>
    </source>
</evidence>
<evidence type="ECO:0008006" key="5">
    <source>
        <dbReference type="Google" id="ProtNLM"/>
    </source>
</evidence>
<dbReference type="EMBL" id="LQYE01000012">
    <property type="protein sequence ID" value="OAT68901.1"/>
    <property type="molecule type" value="Genomic_DNA"/>
</dbReference>